<keyword evidence="3" id="KW-1185">Reference proteome</keyword>
<sequence>MEENKMHSRHFRHFKKGKNTVQTIKKTCAVYGSDAVAERTVQNFKRRDNWRSAELCKNENNRRDERQIRRSIRSAVGVEILKGGAVNGSATGEVLNYARTRTIGVTNGKYDEVFAPQWESRY</sequence>
<organism evidence="2 3">
    <name type="scientific">Ooceraea biroi</name>
    <name type="common">Clonal raider ant</name>
    <name type="synonym">Cerapachys biroi</name>
    <dbReference type="NCBI Taxonomy" id="2015173"/>
    <lineage>
        <taxon>Eukaryota</taxon>
        <taxon>Metazoa</taxon>
        <taxon>Ecdysozoa</taxon>
        <taxon>Arthropoda</taxon>
        <taxon>Hexapoda</taxon>
        <taxon>Insecta</taxon>
        <taxon>Pterygota</taxon>
        <taxon>Neoptera</taxon>
        <taxon>Endopterygota</taxon>
        <taxon>Hymenoptera</taxon>
        <taxon>Apocrita</taxon>
        <taxon>Aculeata</taxon>
        <taxon>Formicoidea</taxon>
        <taxon>Formicidae</taxon>
        <taxon>Dorylinae</taxon>
        <taxon>Ooceraea</taxon>
    </lineage>
</organism>
<dbReference type="Pfam" id="PF17906">
    <property type="entry name" value="HTH_48"/>
    <property type="match status" value="1"/>
</dbReference>
<protein>
    <recommendedName>
        <fullName evidence="1">Mos1 transposase HTH domain-containing protein</fullName>
    </recommendedName>
</protein>
<dbReference type="InterPro" id="IPR041426">
    <property type="entry name" value="Mos1_HTH"/>
</dbReference>
<dbReference type="AlphaFoldDB" id="A0A026WFR8"/>
<proteinExistence type="predicted"/>
<evidence type="ECO:0000259" key="1">
    <source>
        <dbReference type="Pfam" id="PF17906"/>
    </source>
</evidence>
<accession>A0A026WFR8</accession>
<evidence type="ECO:0000313" key="3">
    <source>
        <dbReference type="Proteomes" id="UP000053097"/>
    </source>
</evidence>
<feature type="domain" description="Mos1 transposase HTH" evidence="1">
    <location>
        <begin position="13"/>
        <end position="44"/>
    </location>
</feature>
<gene>
    <name evidence="2" type="ORF">X777_05400</name>
</gene>
<name>A0A026WFR8_OOCBI</name>
<dbReference type="Gene3D" id="1.10.10.1450">
    <property type="match status" value="1"/>
</dbReference>
<reference evidence="2 3" key="1">
    <citation type="journal article" date="2014" name="Curr. Biol.">
        <title>The genome of the clonal raider ant Cerapachys biroi.</title>
        <authorList>
            <person name="Oxley P.R."/>
            <person name="Ji L."/>
            <person name="Fetter-Pruneda I."/>
            <person name="McKenzie S.K."/>
            <person name="Li C."/>
            <person name="Hu H."/>
            <person name="Zhang G."/>
            <person name="Kronauer D.J."/>
        </authorList>
    </citation>
    <scope>NUCLEOTIDE SEQUENCE [LARGE SCALE GENOMIC DNA]</scope>
</reference>
<dbReference type="Proteomes" id="UP000053097">
    <property type="component" value="Unassembled WGS sequence"/>
</dbReference>
<evidence type="ECO:0000313" key="2">
    <source>
        <dbReference type="EMBL" id="EZA54897.1"/>
    </source>
</evidence>
<dbReference type="EMBL" id="KK107235">
    <property type="protein sequence ID" value="EZA54897.1"/>
    <property type="molecule type" value="Genomic_DNA"/>
</dbReference>